<dbReference type="SUPFAM" id="SSF51556">
    <property type="entry name" value="Metallo-dependent hydrolases"/>
    <property type="match status" value="1"/>
</dbReference>
<feature type="compositionally biased region" description="Low complexity" evidence="1">
    <location>
        <begin position="86"/>
        <end position="105"/>
    </location>
</feature>
<sequence>MPTMKFRRTAISYCEVDEPSRATDSKSEYEIWRPGESLRHSHNRGMMTDMSNLVRIINAGVPGSDRRVDIVLGDGTVVDVKPTSASASTFTSTATTASTTSSTATGDSAGRGADSPLAGLPHTMPHGMNPDDASEQTADITTIDADGLWVIPGLWDCHTHFTQWAKTLGRLDLIDARSAAEAMSMLRAHLDERRAAGTLNPDAFVVGMRFRHSLWADDEQPTLAAIDAASGEQPVALSSADMHCGWVNSAAARRLGVHPDEQTGLVGELEWFNTYTQFDSVPGAAEETDRLLREAEKDAAGKGIVGIRDYEMAENINTWIARFSAGIDGLRVDAGVYPERLREAIDAGWHTGDPLPGSHGLGRVGAMKLIADGSLNTRSAYCSTPYSGIEPPTYGVLSYTPQQIEDYMRLATEHGFDIACHAIGDEANTIVLNAAKAAHAHGSIEHAQMLKPRDIPRLAALGLDASIQPQHAMDDRDVIARFWAHPAGVPYPFRALADTMAEARKDAEAHRDTAATAEPHGSRYGLARLRMGSDAPVAPLDPWLAISAAVFATESSDREPFQPEQRLTAHMSLAASTATGRDHLCTGDPADVVLLDANPYAVSTPEAMRAMPNHVVMTLVNGNRVY</sequence>
<accession>A0A261FN31</accession>
<evidence type="ECO:0000313" key="4">
    <source>
        <dbReference type="Proteomes" id="UP000216871"/>
    </source>
</evidence>
<dbReference type="CDD" id="cd01300">
    <property type="entry name" value="YtcJ_like"/>
    <property type="match status" value="1"/>
</dbReference>
<dbReference type="SUPFAM" id="SSF51338">
    <property type="entry name" value="Composite domain of metallo-dependent hydrolases"/>
    <property type="match status" value="1"/>
</dbReference>
<evidence type="ECO:0000313" key="3">
    <source>
        <dbReference type="EMBL" id="OZG60557.1"/>
    </source>
</evidence>
<dbReference type="AlphaFoldDB" id="A0A261FN31"/>
<evidence type="ECO:0000256" key="1">
    <source>
        <dbReference type="SAM" id="MobiDB-lite"/>
    </source>
</evidence>
<dbReference type="InterPro" id="IPR011059">
    <property type="entry name" value="Metal-dep_hydrolase_composite"/>
</dbReference>
<evidence type="ECO:0000259" key="2">
    <source>
        <dbReference type="Pfam" id="PF07969"/>
    </source>
</evidence>
<dbReference type="GO" id="GO:0016810">
    <property type="term" value="F:hydrolase activity, acting on carbon-nitrogen (but not peptide) bonds"/>
    <property type="evidence" value="ECO:0007669"/>
    <property type="project" value="InterPro"/>
</dbReference>
<feature type="domain" description="Amidohydrolase 3" evidence="2">
    <location>
        <begin position="142"/>
        <end position="626"/>
    </location>
</feature>
<dbReference type="InterPro" id="IPR013108">
    <property type="entry name" value="Amidohydro_3"/>
</dbReference>
<keyword evidence="4" id="KW-1185">Reference proteome</keyword>
<dbReference type="Pfam" id="PF07969">
    <property type="entry name" value="Amidohydro_3"/>
    <property type="match status" value="1"/>
</dbReference>
<dbReference type="OrthoDB" id="3238066at2"/>
<reference evidence="3 4" key="1">
    <citation type="journal article" date="2017" name="BMC Genomics">
        <title>Comparative genomic and phylogenomic analyses of the Bifidobacteriaceae family.</title>
        <authorList>
            <person name="Lugli G.A."/>
            <person name="Milani C."/>
            <person name="Turroni F."/>
            <person name="Duranti S."/>
            <person name="Mancabelli L."/>
            <person name="Mangifesta M."/>
            <person name="Ferrario C."/>
            <person name="Modesto M."/>
            <person name="Mattarelli P."/>
            <person name="Jiri K."/>
            <person name="van Sinderen D."/>
            <person name="Ventura M."/>
        </authorList>
    </citation>
    <scope>NUCLEOTIDE SEQUENCE [LARGE SCALE GENOMIC DNA]</scope>
    <source>
        <strain evidence="3 4">DSM 100196</strain>
    </source>
</reference>
<organism evidence="3 4">
    <name type="scientific">Bifidobacterium myosotis</name>
    <dbReference type="NCBI Taxonomy" id="1630166"/>
    <lineage>
        <taxon>Bacteria</taxon>
        <taxon>Bacillati</taxon>
        <taxon>Actinomycetota</taxon>
        <taxon>Actinomycetes</taxon>
        <taxon>Bifidobacteriales</taxon>
        <taxon>Bifidobacteriaceae</taxon>
        <taxon>Bifidobacterium</taxon>
    </lineage>
</organism>
<keyword evidence="3" id="KW-0378">Hydrolase</keyword>
<name>A0A261FN31_9BIFI</name>
<dbReference type="Proteomes" id="UP000216871">
    <property type="component" value="Unassembled WGS sequence"/>
</dbReference>
<dbReference type="Gene3D" id="3.10.310.70">
    <property type="match status" value="1"/>
</dbReference>
<dbReference type="PANTHER" id="PTHR22642:SF2">
    <property type="entry name" value="PROTEIN LONG AFTER FAR-RED 3"/>
    <property type="match status" value="1"/>
</dbReference>
<dbReference type="EMBL" id="MWWW01000007">
    <property type="protein sequence ID" value="OZG60557.1"/>
    <property type="molecule type" value="Genomic_DNA"/>
</dbReference>
<gene>
    <name evidence="3" type="ORF">BMYO_0786</name>
</gene>
<protein>
    <submittedName>
        <fullName evidence="3">Amidohydrolase</fullName>
    </submittedName>
</protein>
<dbReference type="Gene3D" id="3.20.20.140">
    <property type="entry name" value="Metal-dependent hydrolases"/>
    <property type="match status" value="2"/>
</dbReference>
<dbReference type="InterPro" id="IPR032466">
    <property type="entry name" value="Metal_Hydrolase"/>
</dbReference>
<comment type="caution">
    <text evidence="3">The sequence shown here is derived from an EMBL/GenBank/DDBJ whole genome shotgun (WGS) entry which is preliminary data.</text>
</comment>
<feature type="region of interest" description="Disordered" evidence="1">
    <location>
        <begin position="86"/>
        <end position="125"/>
    </location>
</feature>
<dbReference type="PANTHER" id="PTHR22642">
    <property type="entry name" value="IMIDAZOLONEPROPIONASE"/>
    <property type="match status" value="1"/>
</dbReference>
<proteinExistence type="predicted"/>
<dbReference type="InterPro" id="IPR033932">
    <property type="entry name" value="YtcJ-like"/>
</dbReference>
<dbReference type="Gene3D" id="2.30.40.10">
    <property type="entry name" value="Urease, subunit C, domain 1"/>
    <property type="match status" value="2"/>
</dbReference>